<dbReference type="SUPFAM" id="SSF48403">
    <property type="entry name" value="Ankyrin repeat"/>
    <property type="match status" value="1"/>
</dbReference>
<dbReference type="SMART" id="SM00248">
    <property type="entry name" value="ANK"/>
    <property type="match status" value="2"/>
</dbReference>
<keyword evidence="1" id="KW-0446">Lipid-binding</keyword>
<dbReference type="KEGG" id="gtt:GUITHDRAFT_47785"/>
<dbReference type="PROSITE" id="PS50297">
    <property type="entry name" value="ANK_REP_REGION"/>
    <property type="match status" value="2"/>
</dbReference>
<proteinExistence type="predicted"/>
<reference evidence="3 5" key="1">
    <citation type="journal article" date="2012" name="Nature">
        <title>Algal genomes reveal evolutionary mosaicism and the fate of nucleomorphs.</title>
        <authorList>
            <consortium name="DOE Joint Genome Institute"/>
            <person name="Curtis B.A."/>
            <person name="Tanifuji G."/>
            <person name="Burki F."/>
            <person name="Gruber A."/>
            <person name="Irimia M."/>
            <person name="Maruyama S."/>
            <person name="Arias M.C."/>
            <person name="Ball S.G."/>
            <person name="Gile G.H."/>
            <person name="Hirakawa Y."/>
            <person name="Hopkins J.F."/>
            <person name="Kuo A."/>
            <person name="Rensing S.A."/>
            <person name="Schmutz J."/>
            <person name="Symeonidi A."/>
            <person name="Elias M."/>
            <person name="Eveleigh R.J."/>
            <person name="Herman E.K."/>
            <person name="Klute M.J."/>
            <person name="Nakayama T."/>
            <person name="Obornik M."/>
            <person name="Reyes-Prieto A."/>
            <person name="Armbrust E.V."/>
            <person name="Aves S.J."/>
            <person name="Beiko R.G."/>
            <person name="Coutinho P."/>
            <person name="Dacks J.B."/>
            <person name="Durnford D.G."/>
            <person name="Fast N.M."/>
            <person name="Green B.R."/>
            <person name="Grisdale C.J."/>
            <person name="Hempel F."/>
            <person name="Henrissat B."/>
            <person name="Hoppner M.P."/>
            <person name="Ishida K."/>
            <person name="Kim E."/>
            <person name="Koreny L."/>
            <person name="Kroth P.G."/>
            <person name="Liu Y."/>
            <person name="Malik S.B."/>
            <person name="Maier U.G."/>
            <person name="McRose D."/>
            <person name="Mock T."/>
            <person name="Neilson J.A."/>
            <person name="Onodera N.T."/>
            <person name="Poole A.M."/>
            <person name="Pritham E.J."/>
            <person name="Richards T.A."/>
            <person name="Rocap G."/>
            <person name="Roy S.W."/>
            <person name="Sarai C."/>
            <person name="Schaack S."/>
            <person name="Shirato S."/>
            <person name="Slamovits C.H."/>
            <person name="Spencer D.F."/>
            <person name="Suzuki S."/>
            <person name="Worden A.Z."/>
            <person name="Zauner S."/>
            <person name="Barry K."/>
            <person name="Bell C."/>
            <person name="Bharti A.K."/>
            <person name="Crow J.A."/>
            <person name="Grimwood J."/>
            <person name="Kramer R."/>
            <person name="Lindquist E."/>
            <person name="Lucas S."/>
            <person name="Salamov A."/>
            <person name="McFadden G.I."/>
            <person name="Lane C.E."/>
            <person name="Keeling P.J."/>
            <person name="Gray M.W."/>
            <person name="Grigoriev I.V."/>
            <person name="Archibald J.M."/>
        </authorList>
    </citation>
    <scope>NUCLEOTIDE SEQUENCE</scope>
    <source>
        <strain evidence="3 5">CCMP2712</strain>
    </source>
</reference>
<feature type="repeat" description="ANK" evidence="2">
    <location>
        <begin position="43"/>
        <end position="75"/>
    </location>
</feature>
<dbReference type="GO" id="GO:0000062">
    <property type="term" value="F:fatty-acyl-CoA binding"/>
    <property type="evidence" value="ECO:0007669"/>
    <property type="project" value="TreeGrafter"/>
</dbReference>
<dbReference type="PANTHER" id="PTHR24119">
    <property type="entry name" value="ACYL-COA-BINDING DOMAIN-CONTAINING PROTEIN 6"/>
    <property type="match status" value="1"/>
</dbReference>
<dbReference type="PaxDb" id="55529-EKX52459"/>
<feature type="repeat" description="ANK" evidence="2">
    <location>
        <begin position="10"/>
        <end position="42"/>
    </location>
</feature>
<dbReference type="STRING" id="905079.L1JVV8"/>
<dbReference type="PROSITE" id="PS50088">
    <property type="entry name" value="ANK_REPEAT"/>
    <property type="match status" value="2"/>
</dbReference>
<name>L1JVV8_GUITC</name>
<dbReference type="Pfam" id="PF12796">
    <property type="entry name" value="Ank_2"/>
    <property type="match status" value="1"/>
</dbReference>
<dbReference type="AlphaFoldDB" id="L1JVV8"/>
<dbReference type="OrthoDB" id="341259at2759"/>
<dbReference type="OMA" id="ELITAWA"/>
<gene>
    <name evidence="3" type="ORF">GUITHDRAFT_47785</name>
</gene>
<evidence type="ECO:0000256" key="2">
    <source>
        <dbReference type="PROSITE-ProRule" id="PRU00023"/>
    </source>
</evidence>
<keyword evidence="5" id="KW-1185">Reference proteome</keyword>
<reference evidence="5" key="2">
    <citation type="submission" date="2012-11" db="EMBL/GenBank/DDBJ databases">
        <authorList>
            <person name="Kuo A."/>
            <person name="Curtis B.A."/>
            <person name="Tanifuji G."/>
            <person name="Burki F."/>
            <person name="Gruber A."/>
            <person name="Irimia M."/>
            <person name="Maruyama S."/>
            <person name="Arias M.C."/>
            <person name="Ball S.G."/>
            <person name="Gile G.H."/>
            <person name="Hirakawa Y."/>
            <person name="Hopkins J.F."/>
            <person name="Rensing S.A."/>
            <person name="Schmutz J."/>
            <person name="Symeonidi A."/>
            <person name="Elias M."/>
            <person name="Eveleigh R.J."/>
            <person name="Herman E.K."/>
            <person name="Klute M.J."/>
            <person name="Nakayama T."/>
            <person name="Obornik M."/>
            <person name="Reyes-Prieto A."/>
            <person name="Armbrust E.V."/>
            <person name="Aves S.J."/>
            <person name="Beiko R.G."/>
            <person name="Coutinho P."/>
            <person name="Dacks J.B."/>
            <person name="Durnford D.G."/>
            <person name="Fast N.M."/>
            <person name="Green B.R."/>
            <person name="Grisdale C."/>
            <person name="Hempe F."/>
            <person name="Henrissat B."/>
            <person name="Hoppner M.P."/>
            <person name="Ishida K.-I."/>
            <person name="Kim E."/>
            <person name="Koreny L."/>
            <person name="Kroth P.G."/>
            <person name="Liu Y."/>
            <person name="Malik S.-B."/>
            <person name="Maier U.G."/>
            <person name="McRose D."/>
            <person name="Mock T."/>
            <person name="Neilson J.A."/>
            <person name="Onodera N.T."/>
            <person name="Poole A.M."/>
            <person name="Pritham E.J."/>
            <person name="Richards T.A."/>
            <person name="Rocap G."/>
            <person name="Roy S.W."/>
            <person name="Sarai C."/>
            <person name="Schaack S."/>
            <person name="Shirato S."/>
            <person name="Slamovits C.H."/>
            <person name="Spencer D.F."/>
            <person name="Suzuki S."/>
            <person name="Worden A.Z."/>
            <person name="Zauner S."/>
            <person name="Barry K."/>
            <person name="Bell C."/>
            <person name="Bharti A.K."/>
            <person name="Crow J.A."/>
            <person name="Grimwood J."/>
            <person name="Kramer R."/>
            <person name="Lindquist E."/>
            <person name="Lucas S."/>
            <person name="Salamov A."/>
            <person name="McFadden G.I."/>
            <person name="Lane C.E."/>
            <person name="Keeling P.J."/>
            <person name="Gray M.W."/>
            <person name="Grigoriev I.V."/>
            <person name="Archibald J.M."/>
        </authorList>
    </citation>
    <scope>NUCLEOTIDE SEQUENCE</scope>
    <source>
        <strain evidence="5">CCMP2712</strain>
    </source>
</reference>
<keyword evidence="2" id="KW-0040">ANK repeat</keyword>
<dbReference type="EMBL" id="JH992972">
    <property type="protein sequence ID" value="EKX52459.1"/>
    <property type="molecule type" value="Genomic_DNA"/>
</dbReference>
<evidence type="ECO:0000256" key="1">
    <source>
        <dbReference type="ARBA" id="ARBA00023121"/>
    </source>
</evidence>
<dbReference type="InterPro" id="IPR036770">
    <property type="entry name" value="Ankyrin_rpt-contain_sf"/>
</dbReference>
<evidence type="ECO:0000313" key="4">
    <source>
        <dbReference type="EnsemblProtists" id="EKX52459"/>
    </source>
</evidence>
<feature type="non-terminal residue" evidence="3">
    <location>
        <position position="1"/>
    </location>
</feature>
<dbReference type="GeneID" id="17309166"/>
<evidence type="ECO:0000313" key="3">
    <source>
        <dbReference type="EMBL" id="EKX52459.1"/>
    </source>
</evidence>
<protein>
    <submittedName>
        <fullName evidence="3 4">Uncharacterized protein</fullName>
    </submittedName>
</protein>
<organism evidence="3">
    <name type="scientific">Guillardia theta (strain CCMP2712)</name>
    <name type="common">Cryptophyte</name>
    <dbReference type="NCBI Taxonomy" id="905079"/>
    <lineage>
        <taxon>Eukaryota</taxon>
        <taxon>Cryptophyceae</taxon>
        <taxon>Pyrenomonadales</taxon>
        <taxon>Geminigeraceae</taxon>
        <taxon>Guillardia</taxon>
    </lineage>
</organism>
<dbReference type="InterPro" id="IPR002110">
    <property type="entry name" value="Ankyrin_rpt"/>
</dbReference>
<evidence type="ECO:0000313" key="5">
    <source>
        <dbReference type="Proteomes" id="UP000011087"/>
    </source>
</evidence>
<dbReference type="EnsemblProtists" id="EKX52459">
    <property type="protein sequence ID" value="EKX52459"/>
    <property type="gene ID" value="GUITHDRAFT_47785"/>
</dbReference>
<accession>L1JVV8</accession>
<dbReference type="Proteomes" id="UP000011087">
    <property type="component" value="Unassembled WGS sequence"/>
</dbReference>
<dbReference type="RefSeq" id="XP_005839439.1">
    <property type="nucleotide sequence ID" value="XM_005839382.1"/>
</dbReference>
<dbReference type="PANTHER" id="PTHR24119:SF0">
    <property type="entry name" value="ACYL-COA-BINDING DOMAIN-CONTAINING PROTEIN 6"/>
    <property type="match status" value="1"/>
</dbReference>
<feature type="non-terminal residue" evidence="3">
    <location>
        <position position="87"/>
    </location>
</feature>
<dbReference type="HOGENOM" id="CLU_000134_45_5_1"/>
<dbReference type="Gene3D" id="1.25.40.20">
    <property type="entry name" value="Ankyrin repeat-containing domain"/>
    <property type="match status" value="1"/>
</dbReference>
<sequence>GCPVDLKDDFGNTLLNIAAQNGHKNIIKALLRRGANINTQNHKGNTPLHFCFTYGFTDLGNYLVQKGADDTIENVSCLTCYEGLGND</sequence>
<reference evidence="4" key="3">
    <citation type="submission" date="2016-03" db="UniProtKB">
        <authorList>
            <consortium name="EnsemblProtists"/>
        </authorList>
    </citation>
    <scope>IDENTIFICATION</scope>
</reference>